<feature type="signal peptide" evidence="1">
    <location>
        <begin position="1"/>
        <end position="32"/>
    </location>
</feature>
<name>A0ABY1Y1U8_9HYPH</name>
<keyword evidence="3" id="KW-1185">Reference proteome</keyword>
<dbReference type="Pfam" id="PF06037">
    <property type="entry name" value="DUF922"/>
    <property type="match status" value="1"/>
</dbReference>
<feature type="chain" id="PRO_5046564071" evidence="1">
    <location>
        <begin position="33"/>
        <end position="210"/>
    </location>
</feature>
<evidence type="ECO:0000256" key="1">
    <source>
        <dbReference type="SAM" id="SignalP"/>
    </source>
</evidence>
<gene>
    <name evidence="2" type="ORF">EYC79_21330</name>
</gene>
<organism evidence="2 3">
    <name type="scientific">Agrobacterium cavarae</name>
    <dbReference type="NCBI Taxonomy" id="2528239"/>
    <lineage>
        <taxon>Bacteria</taxon>
        <taxon>Pseudomonadati</taxon>
        <taxon>Pseudomonadota</taxon>
        <taxon>Alphaproteobacteria</taxon>
        <taxon>Hyphomicrobiales</taxon>
        <taxon>Rhizobiaceae</taxon>
        <taxon>Rhizobium/Agrobacterium group</taxon>
        <taxon>Agrobacterium</taxon>
    </lineage>
</organism>
<dbReference type="PIRSF" id="PIRSF010521">
    <property type="entry name" value="DUF922_bac"/>
    <property type="match status" value="1"/>
</dbReference>
<keyword evidence="1" id="KW-0732">Signal</keyword>
<dbReference type="EMBL" id="SISF01000034">
    <property type="protein sequence ID" value="TBN08084.1"/>
    <property type="molecule type" value="Genomic_DNA"/>
</dbReference>
<evidence type="ECO:0000313" key="3">
    <source>
        <dbReference type="Proteomes" id="UP000294239"/>
    </source>
</evidence>
<dbReference type="InterPro" id="IPR010321">
    <property type="entry name" value="DUF922"/>
</dbReference>
<dbReference type="Proteomes" id="UP000294239">
    <property type="component" value="Unassembled WGS sequence"/>
</dbReference>
<comment type="caution">
    <text evidence="2">The sequence shown here is derived from an EMBL/GenBank/DDBJ whole genome shotgun (WGS) entry which is preliminary data.</text>
</comment>
<protein>
    <submittedName>
        <fullName evidence="2">DUF922 domain-containing protein</fullName>
    </submittedName>
</protein>
<reference evidence="2 3" key="1">
    <citation type="submission" date="2019-02" db="EMBL/GenBank/DDBJ databases">
        <title>Current taxonomic status of genus Agrobacterium and description of Agrobacterium cavarae sp. nov. isolated from maize roots.</title>
        <authorList>
            <person name="Flores-Felix J.D."/>
            <person name="Menendez E."/>
            <person name="Ramirez-Bahena M.H."/>
            <person name="Garcia-Fraile P."/>
            <person name="Velazquez E."/>
        </authorList>
    </citation>
    <scope>NUCLEOTIDE SEQUENCE [LARGE SCALE GENOMIC DNA]</scope>
    <source>
        <strain evidence="2 3">RZME10</strain>
    </source>
</reference>
<evidence type="ECO:0000313" key="2">
    <source>
        <dbReference type="EMBL" id="TBN08084.1"/>
    </source>
</evidence>
<proteinExistence type="predicted"/>
<accession>A0ABY1Y1U8</accession>
<sequence length="210" mass="23382">MINRTFRLPSFRPLAALAGFFLASLIPMAAQAQTANWQPSEQIKTYAISGSSGIELYRSIGERGPQAGVQAVAHTTFKLTWRRDYRPQPDGACILATARPNLTIIYTWPKAPAKLPADVAASWQRFIAGVEKHERVHGEHILDMVKKIEAYSVGLRAEDDPKCQKVRAVLQQRLKELSDEQRQRGRDFDKVELTNGGAVHQLILALVNGP</sequence>